<proteinExistence type="inferred from homology"/>
<comment type="caution">
    <text evidence="3">The sequence shown here is derived from an EMBL/GenBank/DDBJ whole genome shotgun (WGS) entry which is preliminary data.</text>
</comment>
<comment type="similarity">
    <text evidence="1">Belongs to the SIP5 family.</text>
</comment>
<dbReference type="Proteomes" id="UP000605846">
    <property type="component" value="Unassembled WGS sequence"/>
</dbReference>
<gene>
    <name evidence="3" type="primary">SIP5_1</name>
    <name evidence="3" type="ORF">EC973_000163</name>
</gene>
<feature type="compositionally biased region" description="Low complexity" evidence="2">
    <location>
        <begin position="280"/>
        <end position="298"/>
    </location>
</feature>
<dbReference type="PANTHER" id="PTHR31315">
    <property type="entry name" value="PROTEIN SIP5"/>
    <property type="match status" value="1"/>
</dbReference>
<dbReference type="OrthoDB" id="21471at2759"/>
<reference evidence="3" key="1">
    <citation type="submission" date="2020-01" db="EMBL/GenBank/DDBJ databases">
        <title>Genome Sequencing of Three Apophysomyces-Like Fungal Strains Confirms a Novel Fungal Genus in the Mucoromycota with divergent Burkholderia-like Endosymbiotic Bacteria.</title>
        <authorList>
            <person name="Stajich J.E."/>
            <person name="Macias A.M."/>
            <person name="Carter-House D."/>
            <person name="Lovett B."/>
            <person name="Kasson L.R."/>
            <person name="Berry K."/>
            <person name="Grigoriev I."/>
            <person name="Chang Y."/>
            <person name="Spatafora J."/>
            <person name="Kasson M.T."/>
        </authorList>
    </citation>
    <scope>NUCLEOTIDE SEQUENCE</scope>
    <source>
        <strain evidence="3">NRRL A-21654</strain>
    </source>
</reference>
<protein>
    <submittedName>
        <fullName evidence="3">SNF1-interacting protein</fullName>
    </submittedName>
</protein>
<evidence type="ECO:0000256" key="1">
    <source>
        <dbReference type="ARBA" id="ARBA00010402"/>
    </source>
</evidence>
<evidence type="ECO:0000313" key="4">
    <source>
        <dbReference type="Proteomes" id="UP000605846"/>
    </source>
</evidence>
<feature type="region of interest" description="Disordered" evidence="2">
    <location>
        <begin position="280"/>
        <end position="305"/>
    </location>
</feature>
<dbReference type="PANTHER" id="PTHR31315:SF1">
    <property type="entry name" value="PROTEIN SIP5"/>
    <property type="match status" value="1"/>
</dbReference>
<keyword evidence="4" id="KW-1185">Reference proteome</keyword>
<sequence length="305" mass="34703">MGVNSSKDAYNALAFGRGEMVDYGSLIPQGIYSEANLDYDHKAVRKFIREGRLAPFYKGLNDPSERPPPVEDEHDPTDNNSNSSISRLLSYRPILGRRKSSETKDQLLYSRIVECPICFMLKRSYESPLTPPVCPFCVQPNFGVLHIPPRWSPHYEAFCRRRSDLISPSDDAESTERRRSWHLASNDPDVVLVDQVRPNWQDMLITPANRRRFSGSLSGNGTTRRIIVRPHPTTGSTSRRASARSYSSLGASYYSSHFNSMRNIDVDPEEAMVMEAIRQSLQDQQQHQQPQQQQQSSSMTNQHIA</sequence>
<organism evidence="3 4">
    <name type="scientific">Apophysomyces ossiformis</name>
    <dbReference type="NCBI Taxonomy" id="679940"/>
    <lineage>
        <taxon>Eukaryota</taxon>
        <taxon>Fungi</taxon>
        <taxon>Fungi incertae sedis</taxon>
        <taxon>Mucoromycota</taxon>
        <taxon>Mucoromycotina</taxon>
        <taxon>Mucoromycetes</taxon>
        <taxon>Mucorales</taxon>
        <taxon>Mucorineae</taxon>
        <taxon>Mucoraceae</taxon>
        <taxon>Apophysomyces</taxon>
    </lineage>
</organism>
<dbReference type="GO" id="GO:0005737">
    <property type="term" value="C:cytoplasm"/>
    <property type="evidence" value="ECO:0007669"/>
    <property type="project" value="TreeGrafter"/>
</dbReference>
<feature type="region of interest" description="Disordered" evidence="2">
    <location>
        <begin position="214"/>
        <end position="245"/>
    </location>
</feature>
<dbReference type="InterPro" id="IPR039301">
    <property type="entry name" value="Sip5/DA2"/>
</dbReference>
<dbReference type="EMBL" id="JABAYA010000001">
    <property type="protein sequence ID" value="KAF7732887.1"/>
    <property type="molecule type" value="Genomic_DNA"/>
</dbReference>
<name>A0A8H7BZH5_9FUNG</name>
<accession>A0A8H7BZH5</accession>
<feature type="compositionally biased region" description="Low complexity" evidence="2">
    <location>
        <begin position="233"/>
        <end position="245"/>
    </location>
</feature>
<evidence type="ECO:0000256" key="2">
    <source>
        <dbReference type="SAM" id="MobiDB-lite"/>
    </source>
</evidence>
<evidence type="ECO:0000313" key="3">
    <source>
        <dbReference type="EMBL" id="KAF7732887.1"/>
    </source>
</evidence>
<dbReference type="AlphaFoldDB" id="A0A8H7BZH5"/>
<feature type="region of interest" description="Disordered" evidence="2">
    <location>
        <begin position="58"/>
        <end position="84"/>
    </location>
</feature>